<keyword evidence="2" id="KW-1185">Reference proteome</keyword>
<evidence type="ECO:0000313" key="2">
    <source>
        <dbReference type="Proteomes" id="UP001303046"/>
    </source>
</evidence>
<organism evidence="1 2">
    <name type="scientific">Necator americanus</name>
    <name type="common">Human hookworm</name>
    <dbReference type="NCBI Taxonomy" id="51031"/>
    <lineage>
        <taxon>Eukaryota</taxon>
        <taxon>Metazoa</taxon>
        <taxon>Ecdysozoa</taxon>
        <taxon>Nematoda</taxon>
        <taxon>Chromadorea</taxon>
        <taxon>Rhabditida</taxon>
        <taxon>Rhabditina</taxon>
        <taxon>Rhabditomorpha</taxon>
        <taxon>Strongyloidea</taxon>
        <taxon>Ancylostomatidae</taxon>
        <taxon>Bunostominae</taxon>
        <taxon>Necator</taxon>
    </lineage>
</organism>
<sequence length="175" mass="20071">MPAMSLYASSKHYEASTCCQLCIEAAYELCLRSDKAGVDLLEISNGNRTKRWTDHRLNSSMSSITSDVCWRAKAATRKIFNKDALRLILYLSARRNPCGRPPSLTKSNFESLSAIRPIMMYGWDTCAAPSTVMERLHCTERKLLRRLFGYFWTRVCNNEELYVNRFSVPAYDTCV</sequence>
<name>A0ABR1CEU8_NECAM</name>
<gene>
    <name evidence="1" type="primary">Necator_chrII.g6886</name>
    <name evidence="1" type="ORF">RB195_019093</name>
</gene>
<dbReference type="EMBL" id="JAVFWL010000002">
    <property type="protein sequence ID" value="KAK6736208.1"/>
    <property type="molecule type" value="Genomic_DNA"/>
</dbReference>
<reference evidence="1 2" key="1">
    <citation type="submission" date="2023-08" db="EMBL/GenBank/DDBJ databases">
        <title>A Necator americanus chromosomal reference genome.</title>
        <authorList>
            <person name="Ilik V."/>
            <person name="Petrzelkova K.J."/>
            <person name="Pardy F."/>
            <person name="Fuh T."/>
            <person name="Niatou-Singa F.S."/>
            <person name="Gouil Q."/>
            <person name="Baker L."/>
            <person name="Ritchie M.E."/>
            <person name="Jex A.R."/>
            <person name="Gazzola D."/>
            <person name="Li H."/>
            <person name="Toshio Fujiwara R."/>
            <person name="Zhan B."/>
            <person name="Aroian R.V."/>
            <person name="Pafco B."/>
            <person name="Schwarz E.M."/>
        </authorList>
    </citation>
    <scope>NUCLEOTIDE SEQUENCE [LARGE SCALE GENOMIC DNA]</scope>
    <source>
        <strain evidence="1 2">Aroian</strain>
        <tissue evidence="1">Whole animal</tissue>
    </source>
</reference>
<accession>A0ABR1CEU8</accession>
<proteinExistence type="predicted"/>
<evidence type="ECO:0000313" key="1">
    <source>
        <dbReference type="EMBL" id="KAK6736208.1"/>
    </source>
</evidence>
<protein>
    <submittedName>
        <fullName evidence="1">Uncharacterized protein</fullName>
    </submittedName>
</protein>
<comment type="caution">
    <text evidence="1">The sequence shown here is derived from an EMBL/GenBank/DDBJ whole genome shotgun (WGS) entry which is preliminary data.</text>
</comment>
<dbReference type="Proteomes" id="UP001303046">
    <property type="component" value="Unassembled WGS sequence"/>
</dbReference>